<protein>
    <submittedName>
        <fullName evidence="8">Cytochrome P450</fullName>
    </submittedName>
</protein>
<dbReference type="PANTHER" id="PTHR47956:SF107">
    <property type="entry name" value="CYTOCHROME P450 71B13-RELATED"/>
    <property type="match status" value="1"/>
</dbReference>
<keyword evidence="7" id="KW-0479">Metal-binding</keyword>
<accession>A0A9E7FDD9</accession>
<dbReference type="GO" id="GO:0016020">
    <property type="term" value="C:membrane"/>
    <property type="evidence" value="ECO:0007669"/>
    <property type="project" value="UniProtKB-SubCell"/>
</dbReference>
<comment type="subcellular location">
    <subcellularLocation>
        <location evidence="1">Membrane</location>
        <topology evidence="1">Single-pass membrane protein</topology>
    </subcellularLocation>
</comment>
<dbReference type="Pfam" id="PF00067">
    <property type="entry name" value="p450"/>
    <property type="match status" value="1"/>
</dbReference>
<evidence type="ECO:0000256" key="7">
    <source>
        <dbReference type="RuleBase" id="RU000461"/>
    </source>
</evidence>
<comment type="similarity">
    <text evidence="2 7">Belongs to the cytochrome P450 family.</text>
</comment>
<keyword evidence="6" id="KW-0472">Membrane</keyword>
<dbReference type="Proteomes" id="UP001055439">
    <property type="component" value="Chromosome 3"/>
</dbReference>
<keyword evidence="5 7" id="KW-0560">Oxidoreductase</keyword>
<reference evidence="8" key="1">
    <citation type="submission" date="2022-05" db="EMBL/GenBank/DDBJ databases">
        <title>The Musa troglodytarum L. genome provides insights into the mechanism of non-climacteric behaviour and enrichment of carotenoids.</title>
        <authorList>
            <person name="Wang J."/>
        </authorList>
    </citation>
    <scope>NUCLEOTIDE SEQUENCE</scope>
    <source>
        <tissue evidence="8">Leaf</tissue>
    </source>
</reference>
<evidence type="ECO:0000256" key="5">
    <source>
        <dbReference type="ARBA" id="ARBA00023002"/>
    </source>
</evidence>
<dbReference type="Gene3D" id="1.10.630.10">
    <property type="entry name" value="Cytochrome P450"/>
    <property type="match status" value="1"/>
</dbReference>
<dbReference type="GO" id="GO:0005506">
    <property type="term" value="F:iron ion binding"/>
    <property type="evidence" value="ECO:0007669"/>
    <property type="project" value="InterPro"/>
</dbReference>
<dbReference type="EMBL" id="CP097505">
    <property type="protein sequence ID" value="URD94234.1"/>
    <property type="molecule type" value="Genomic_DNA"/>
</dbReference>
<evidence type="ECO:0000313" key="9">
    <source>
        <dbReference type="Proteomes" id="UP001055439"/>
    </source>
</evidence>
<sequence>MEANGQVFKFIPFGEGRRICPGKNLGLLMVELVLASLLYSFDWHLPTGMVKEDISMEEARDFKN</sequence>
<proteinExistence type="inferred from homology"/>
<keyword evidence="7" id="KW-0503">Monooxygenase</keyword>
<dbReference type="PANTHER" id="PTHR47956">
    <property type="entry name" value="CYTOCHROME P450 71B11-RELATED"/>
    <property type="match status" value="1"/>
</dbReference>
<dbReference type="GO" id="GO:0004497">
    <property type="term" value="F:monooxygenase activity"/>
    <property type="evidence" value="ECO:0007669"/>
    <property type="project" value="UniProtKB-KW"/>
</dbReference>
<dbReference type="GO" id="GO:0020037">
    <property type="term" value="F:heme binding"/>
    <property type="evidence" value="ECO:0007669"/>
    <property type="project" value="InterPro"/>
</dbReference>
<evidence type="ECO:0000256" key="3">
    <source>
        <dbReference type="ARBA" id="ARBA00022692"/>
    </source>
</evidence>
<keyword evidence="9" id="KW-1185">Reference proteome</keyword>
<evidence type="ECO:0000256" key="1">
    <source>
        <dbReference type="ARBA" id="ARBA00004167"/>
    </source>
</evidence>
<keyword evidence="4" id="KW-1133">Transmembrane helix</keyword>
<gene>
    <name evidence="8" type="ORF">MUK42_00988</name>
</gene>
<evidence type="ECO:0000256" key="6">
    <source>
        <dbReference type="ARBA" id="ARBA00023136"/>
    </source>
</evidence>
<organism evidence="8 9">
    <name type="scientific">Musa troglodytarum</name>
    <name type="common">fe'i banana</name>
    <dbReference type="NCBI Taxonomy" id="320322"/>
    <lineage>
        <taxon>Eukaryota</taxon>
        <taxon>Viridiplantae</taxon>
        <taxon>Streptophyta</taxon>
        <taxon>Embryophyta</taxon>
        <taxon>Tracheophyta</taxon>
        <taxon>Spermatophyta</taxon>
        <taxon>Magnoliopsida</taxon>
        <taxon>Liliopsida</taxon>
        <taxon>Zingiberales</taxon>
        <taxon>Musaceae</taxon>
        <taxon>Musa</taxon>
    </lineage>
</organism>
<dbReference type="InterPro" id="IPR050193">
    <property type="entry name" value="Cytochrome_P450_71"/>
</dbReference>
<keyword evidence="3" id="KW-0812">Transmembrane</keyword>
<keyword evidence="7" id="KW-0408">Iron</keyword>
<evidence type="ECO:0000256" key="2">
    <source>
        <dbReference type="ARBA" id="ARBA00010617"/>
    </source>
</evidence>
<evidence type="ECO:0000256" key="4">
    <source>
        <dbReference type="ARBA" id="ARBA00022989"/>
    </source>
</evidence>
<dbReference type="InterPro" id="IPR001128">
    <property type="entry name" value="Cyt_P450"/>
</dbReference>
<dbReference type="InterPro" id="IPR017972">
    <property type="entry name" value="Cyt_P450_CS"/>
</dbReference>
<name>A0A9E7FDD9_9LILI</name>
<dbReference type="InterPro" id="IPR036396">
    <property type="entry name" value="Cyt_P450_sf"/>
</dbReference>
<evidence type="ECO:0000313" key="8">
    <source>
        <dbReference type="EMBL" id="URD94234.1"/>
    </source>
</evidence>
<dbReference type="AlphaFoldDB" id="A0A9E7FDD9"/>
<dbReference type="SUPFAM" id="SSF48264">
    <property type="entry name" value="Cytochrome P450"/>
    <property type="match status" value="1"/>
</dbReference>
<keyword evidence="7" id="KW-0349">Heme</keyword>
<dbReference type="GO" id="GO:0016705">
    <property type="term" value="F:oxidoreductase activity, acting on paired donors, with incorporation or reduction of molecular oxygen"/>
    <property type="evidence" value="ECO:0007669"/>
    <property type="project" value="InterPro"/>
</dbReference>
<dbReference type="PROSITE" id="PS00086">
    <property type="entry name" value="CYTOCHROME_P450"/>
    <property type="match status" value="1"/>
</dbReference>